<accession>A0A9W6P9H8</accession>
<comment type="caution">
    <text evidence="2">The sequence shown here is derived from an EMBL/GenBank/DDBJ whole genome shotgun (WGS) entry which is preliminary data.</text>
</comment>
<sequence>MTQPRPRIDPGLLADLLAAAPARVRKKIDADPRAAQSWEWTLDGDSWLVAAGTETVRLGASDITEAGQVGCGCLLSPRCLHLLSVVGLLDSTDPPEPGVDGQPVHPPAPDPAEPSRTGTVDALAEQVEVDEDTRTAARFAWSAGAGALAVGVRAAGAAERVELLRAAGLARVARLPRLAAACTAVAAGPRDFAGPGFALAAYAAELSSLLDVAWRLGGGPEGPRPAATLADVGIGRRAYTRIGSLRLYGLGCERVVTTSGYGGVVSHAVSFEEDAPRFWRIGAVTPGGADRVVPAYGGSVAFGRVSLSHRALTRSGLIAQEVSASADGRLSGGAATTAAPMGGCAWNERPLAVLWERPLADQVGAALAALAAPAHRTGADLVFVDLALTGLLDGGDVGAVEAATGRRLVLSAGTARDHQGVRTLARLAAVPGLRMRVVARPVVDAPGTLMPLTVAPDPAFPLAADWKGLVNISLDDVPGTAAQSAKPEPGVPAHPVRASPFTGVARVLNRVAEAGRDAAPQPGVLPAQLRRHHLPTAAGLLAELTGAARYRLRTTTGESAVPPPDALATAWLAAMTYLDSARSHLDADAWALAGHD</sequence>
<evidence type="ECO:0000256" key="1">
    <source>
        <dbReference type="SAM" id="MobiDB-lite"/>
    </source>
</evidence>
<evidence type="ECO:0008006" key="4">
    <source>
        <dbReference type="Google" id="ProtNLM"/>
    </source>
</evidence>
<reference evidence="2" key="1">
    <citation type="submission" date="2023-02" db="EMBL/GenBank/DDBJ databases">
        <title>Nocardiopsis ansamitocini NBRC 112285.</title>
        <authorList>
            <person name="Ichikawa N."/>
            <person name="Sato H."/>
            <person name="Tonouchi N."/>
        </authorList>
    </citation>
    <scope>NUCLEOTIDE SEQUENCE</scope>
    <source>
        <strain evidence="2">NBRC 112285</strain>
    </source>
</reference>
<evidence type="ECO:0000313" key="3">
    <source>
        <dbReference type="Proteomes" id="UP001165092"/>
    </source>
</evidence>
<dbReference type="RefSeq" id="WP_285760999.1">
    <property type="nucleotide sequence ID" value="NZ_BSQG01000007.1"/>
</dbReference>
<name>A0A9W6P9H8_9ACTN</name>
<dbReference type="AlphaFoldDB" id="A0A9W6P9H8"/>
<dbReference type="Proteomes" id="UP001165092">
    <property type="component" value="Unassembled WGS sequence"/>
</dbReference>
<gene>
    <name evidence="2" type="ORF">Nans01_38040</name>
</gene>
<feature type="region of interest" description="Disordered" evidence="1">
    <location>
        <begin position="92"/>
        <end position="119"/>
    </location>
</feature>
<organism evidence="2 3">
    <name type="scientific">Nocardiopsis ansamitocini</name>
    <dbReference type="NCBI Taxonomy" id="1670832"/>
    <lineage>
        <taxon>Bacteria</taxon>
        <taxon>Bacillati</taxon>
        <taxon>Actinomycetota</taxon>
        <taxon>Actinomycetes</taxon>
        <taxon>Streptosporangiales</taxon>
        <taxon>Nocardiopsidaceae</taxon>
        <taxon>Nocardiopsis</taxon>
    </lineage>
</organism>
<proteinExistence type="predicted"/>
<protein>
    <recommendedName>
        <fullName evidence="4">SWIM-type domain-containing protein</fullName>
    </recommendedName>
</protein>
<dbReference type="EMBL" id="BSQG01000007">
    <property type="protein sequence ID" value="GLU49453.1"/>
    <property type="molecule type" value="Genomic_DNA"/>
</dbReference>
<evidence type="ECO:0000313" key="2">
    <source>
        <dbReference type="EMBL" id="GLU49453.1"/>
    </source>
</evidence>
<keyword evidence="3" id="KW-1185">Reference proteome</keyword>